<dbReference type="EMBL" id="CP133613">
    <property type="protein sequence ID" value="WMV17384.1"/>
    <property type="molecule type" value="Genomic_DNA"/>
</dbReference>
<reference evidence="1" key="1">
    <citation type="submission" date="2023-08" db="EMBL/GenBank/DDBJ databases">
        <title>A de novo genome assembly of Solanum verrucosum Schlechtendal, a Mexican diploid species geographically isolated from the other diploid A-genome species in potato relatives.</title>
        <authorList>
            <person name="Hosaka K."/>
        </authorList>
    </citation>
    <scope>NUCLEOTIDE SEQUENCE</scope>
    <source>
        <tissue evidence="1">Young leaves</tissue>
    </source>
</reference>
<keyword evidence="2" id="KW-1185">Reference proteome</keyword>
<dbReference type="Proteomes" id="UP001234989">
    <property type="component" value="Chromosome 2"/>
</dbReference>
<evidence type="ECO:0000313" key="1">
    <source>
        <dbReference type="EMBL" id="WMV17384.1"/>
    </source>
</evidence>
<evidence type="ECO:0000313" key="2">
    <source>
        <dbReference type="Proteomes" id="UP001234989"/>
    </source>
</evidence>
<proteinExistence type="predicted"/>
<protein>
    <submittedName>
        <fullName evidence="1">Uncharacterized protein</fullName>
    </submittedName>
</protein>
<name>A0AAF0Q5L7_SOLVR</name>
<accession>A0AAF0Q5L7</accession>
<organism evidence="1 2">
    <name type="scientific">Solanum verrucosum</name>
    <dbReference type="NCBI Taxonomy" id="315347"/>
    <lineage>
        <taxon>Eukaryota</taxon>
        <taxon>Viridiplantae</taxon>
        <taxon>Streptophyta</taxon>
        <taxon>Embryophyta</taxon>
        <taxon>Tracheophyta</taxon>
        <taxon>Spermatophyta</taxon>
        <taxon>Magnoliopsida</taxon>
        <taxon>eudicotyledons</taxon>
        <taxon>Gunneridae</taxon>
        <taxon>Pentapetalae</taxon>
        <taxon>asterids</taxon>
        <taxon>lamiids</taxon>
        <taxon>Solanales</taxon>
        <taxon>Solanaceae</taxon>
        <taxon>Solanoideae</taxon>
        <taxon>Solaneae</taxon>
        <taxon>Solanum</taxon>
    </lineage>
</organism>
<sequence length="23" mass="2645">MHTCFSFSLAAIVQWVWGTSEFP</sequence>
<gene>
    <name evidence="1" type="ORF">MTR67_010769</name>
</gene>
<dbReference type="AlphaFoldDB" id="A0AAF0Q5L7"/>